<proteinExistence type="predicted"/>
<dbReference type="EMBL" id="BONK01000003">
    <property type="protein sequence ID" value="GIG20260.1"/>
    <property type="molecule type" value="Genomic_DNA"/>
</dbReference>
<evidence type="ECO:0000256" key="2">
    <source>
        <dbReference type="SAM" id="SignalP"/>
    </source>
</evidence>
<feature type="chain" id="PRO_5038823141" evidence="2">
    <location>
        <begin position="21"/>
        <end position="174"/>
    </location>
</feature>
<dbReference type="Proteomes" id="UP000632740">
    <property type="component" value="Unassembled WGS sequence"/>
</dbReference>
<protein>
    <submittedName>
        <fullName evidence="3">Lipoprotein</fullName>
    </submittedName>
</protein>
<accession>A0A919P074</accession>
<dbReference type="Pfam" id="PF03640">
    <property type="entry name" value="Lipoprotein_15"/>
    <property type="match status" value="2"/>
</dbReference>
<evidence type="ECO:0000313" key="3">
    <source>
        <dbReference type="EMBL" id="GIG20260.1"/>
    </source>
</evidence>
<reference evidence="3" key="1">
    <citation type="submission" date="2021-01" db="EMBL/GenBank/DDBJ databases">
        <title>Whole genome shotgun sequence of Cellulomonas chitinilytica NBRC 110799.</title>
        <authorList>
            <person name="Komaki H."/>
            <person name="Tamura T."/>
        </authorList>
    </citation>
    <scope>NUCLEOTIDE SEQUENCE</scope>
    <source>
        <strain evidence="3">NBRC 110799</strain>
    </source>
</reference>
<gene>
    <name evidence="3" type="ORF">Cch01nite_09840</name>
</gene>
<keyword evidence="3" id="KW-0449">Lipoprotein</keyword>
<dbReference type="AlphaFoldDB" id="A0A919P074"/>
<dbReference type="PANTHER" id="PTHR39335:SF1">
    <property type="entry name" value="BLL4220 PROTEIN"/>
    <property type="match status" value="1"/>
</dbReference>
<dbReference type="RefSeq" id="WP_203749402.1">
    <property type="nucleotide sequence ID" value="NZ_BONK01000003.1"/>
</dbReference>
<name>A0A919P074_9CELL</name>
<comment type="caution">
    <text evidence="3">The sequence shown here is derived from an EMBL/GenBank/DDBJ whole genome shotgun (WGS) entry which is preliminary data.</text>
</comment>
<keyword evidence="4" id="KW-1185">Reference proteome</keyword>
<sequence>MRRTRSAFIVSVVSALGALALVGCSSGSDSGSGDEAVTSSPTSEESETPSAAAAAMGTDLGTAETSLGTIVVDGKGMTAYYFLKDTKDSGTSACADQCAAAWPAITTESDTPDVGGVTAEVGTIPTADGRKQITLDGRPIYTYAQDMAPGDVNGQGVNDVWYVIAPDGSEMDND</sequence>
<dbReference type="GO" id="GO:0043448">
    <property type="term" value="P:alkane catabolic process"/>
    <property type="evidence" value="ECO:0007669"/>
    <property type="project" value="TreeGrafter"/>
</dbReference>
<feature type="signal peptide" evidence="2">
    <location>
        <begin position="1"/>
        <end position="20"/>
    </location>
</feature>
<feature type="region of interest" description="Disordered" evidence="1">
    <location>
        <begin position="25"/>
        <end position="54"/>
    </location>
</feature>
<keyword evidence="2" id="KW-0732">Signal</keyword>
<evidence type="ECO:0000313" key="4">
    <source>
        <dbReference type="Proteomes" id="UP000632740"/>
    </source>
</evidence>
<evidence type="ECO:0000256" key="1">
    <source>
        <dbReference type="SAM" id="MobiDB-lite"/>
    </source>
</evidence>
<dbReference type="PROSITE" id="PS51257">
    <property type="entry name" value="PROKAR_LIPOPROTEIN"/>
    <property type="match status" value="1"/>
</dbReference>
<organism evidence="3 4">
    <name type="scientific">Cellulomonas chitinilytica</name>
    <dbReference type="NCBI Taxonomy" id="398759"/>
    <lineage>
        <taxon>Bacteria</taxon>
        <taxon>Bacillati</taxon>
        <taxon>Actinomycetota</taxon>
        <taxon>Actinomycetes</taxon>
        <taxon>Micrococcales</taxon>
        <taxon>Cellulomonadaceae</taxon>
        <taxon>Cellulomonas</taxon>
    </lineage>
</organism>
<dbReference type="InterPro" id="IPR005297">
    <property type="entry name" value="Lipoprotein_repeat"/>
</dbReference>
<dbReference type="PANTHER" id="PTHR39335">
    <property type="entry name" value="BLL4220 PROTEIN"/>
    <property type="match status" value="1"/>
</dbReference>